<reference evidence="4" key="2">
    <citation type="submission" date="2019-10" db="EMBL/GenBank/DDBJ databases">
        <title>A de novo genome assembly of a pear dwarfing rootstock.</title>
        <authorList>
            <person name="Wang F."/>
            <person name="Wang J."/>
            <person name="Li S."/>
            <person name="Zhang Y."/>
            <person name="Fang M."/>
            <person name="Ma L."/>
            <person name="Zhao Y."/>
            <person name="Jiang S."/>
        </authorList>
    </citation>
    <scope>NUCLEOTIDE SEQUENCE [LARGE SCALE GENOMIC DNA]</scope>
</reference>
<reference evidence="3 4" key="3">
    <citation type="submission" date="2019-11" db="EMBL/GenBank/DDBJ databases">
        <title>A de novo genome assembly of a pear dwarfing rootstock.</title>
        <authorList>
            <person name="Wang F."/>
            <person name="Wang J."/>
            <person name="Li S."/>
            <person name="Zhang Y."/>
            <person name="Fang M."/>
            <person name="Ma L."/>
            <person name="Zhao Y."/>
            <person name="Jiang S."/>
        </authorList>
    </citation>
    <scope>NUCLEOTIDE SEQUENCE [LARGE SCALE GENOMIC DNA]</scope>
    <source>
        <strain evidence="3">S2</strain>
        <tissue evidence="3">Leaf</tissue>
    </source>
</reference>
<evidence type="ECO:0000313" key="3">
    <source>
        <dbReference type="EMBL" id="KAB2631021.1"/>
    </source>
</evidence>
<sequence>MAEKMKNKTKHCRKMWLLLEKLNLGPRKKLFVLSLGGLLWHRVHCDEASKIPKYRHPDAAYESFMVYKGPYCEGFMKFCPERFEVGIWSSARETGDCILGGVDQVECTDSGFKALEKKDNLPSRIAQYSSSNTLLIDDHHYKALLNPPNTAIFCTDYKVDQVNDMALGDESDLITGELRLYLDGLADADDVTSYVKEHPFGQPAITTKHSDWGFYSKIINHFQKD</sequence>
<comment type="function">
    <text evidence="1">Essential component of the TIM23 complex, a complex that mediates the translocation of transit peptide-containing proteins across the mitochondrial inner membrane.</text>
</comment>
<dbReference type="InterPro" id="IPR050365">
    <property type="entry name" value="TIM50"/>
</dbReference>
<keyword evidence="1" id="KW-0813">Transport</keyword>
<keyword evidence="1" id="KW-0809">Transit peptide</keyword>
<dbReference type="GO" id="GO:0005744">
    <property type="term" value="C:TIM23 mitochondrial import inner membrane translocase complex"/>
    <property type="evidence" value="ECO:0007669"/>
    <property type="project" value="UniProtKB-UniRule"/>
</dbReference>
<comment type="subcellular location">
    <subcellularLocation>
        <location evidence="1">Mitochondrion inner membrane</location>
        <topology evidence="1">Single-pass membrane protein</topology>
    </subcellularLocation>
</comment>
<keyword evidence="1" id="KW-0653">Protein transport</keyword>
<comment type="subunit">
    <text evidence="1">Component of the TIM23 complex.</text>
</comment>
<dbReference type="OrthoDB" id="1711508at2759"/>
<dbReference type="SMART" id="SM00577">
    <property type="entry name" value="CPDc"/>
    <property type="match status" value="1"/>
</dbReference>
<dbReference type="GO" id="GO:0015031">
    <property type="term" value="P:protein transport"/>
    <property type="evidence" value="ECO:0007669"/>
    <property type="project" value="UniProtKB-KW"/>
</dbReference>
<dbReference type="InterPro" id="IPR023214">
    <property type="entry name" value="HAD_sf"/>
</dbReference>
<comment type="caution">
    <text evidence="3">The sequence shown here is derived from an EMBL/GenBank/DDBJ whole genome shotgun (WGS) entry which is preliminary data.</text>
</comment>
<dbReference type="InterPro" id="IPR036412">
    <property type="entry name" value="HAD-like_sf"/>
</dbReference>
<gene>
    <name evidence="3" type="ORF">D8674_008540</name>
</gene>
<dbReference type="Pfam" id="PF03031">
    <property type="entry name" value="NIF"/>
    <property type="match status" value="1"/>
</dbReference>
<dbReference type="Proteomes" id="UP000327157">
    <property type="component" value="Chromosome 12"/>
</dbReference>
<dbReference type="SUPFAM" id="SSF56784">
    <property type="entry name" value="HAD-like"/>
    <property type="match status" value="1"/>
</dbReference>
<protein>
    <recommendedName>
        <fullName evidence="1">Mitochondrial import inner membrane translocase subunit TIM50</fullName>
    </recommendedName>
</protein>
<name>A0A5N5HXQ0_9ROSA</name>
<dbReference type="EMBL" id="SMOL01000143">
    <property type="protein sequence ID" value="KAB2631021.1"/>
    <property type="molecule type" value="Genomic_DNA"/>
</dbReference>
<evidence type="ECO:0000313" key="4">
    <source>
        <dbReference type="Proteomes" id="UP000327157"/>
    </source>
</evidence>
<reference evidence="3 4" key="1">
    <citation type="submission" date="2019-09" db="EMBL/GenBank/DDBJ databases">
        <authorList>
            <person name="Ou C."/>
        </authorList>
    </citation>
    <scope>NUCLEOTIDE SEQUENCE [LARGE SCALE GENOMIC DNA]</scope>
    <source>
        <strain evidence="3">S2</strain>
        <tissue evidence="3">Leaf</tissue>
    </source>
</reference>
<keyword evidence="4" id="KW-1185">Reference proteome</keyword>
<dbReference type="Gene3D" id="3.40.50.1000">
    <property type="entry name" value="HAD superfamily/HAD-like"/>
    <property type="match status" value="1"/>
</dbReference>
<keyword evidence="1" id="KW-0811">Translocation</keyword>
<proteinExistence type="inferred from homology"/>
<feature type="domain" description="FCP1 homology" evidence="2">
    <location>
        <begin position="27"/>
        <end position="164"/>
    </location>
</feature>
<evidence type="ECO:0000259" key="2">
    <source>
        <dbReference type="SMART" id="SM00577"/>
    </source>
</evidence>
<evidence type="ECO:0000256" key="1">
    <source>
        <dbReference type="RuleBase" id="RU365079"/>
    </source>
</evidence>
<comment type="similarity">
    <text evidence="1">Belongs to the TIM50 family.</text>
</comment>
<keyword evidence="1" id="KW-0496">Mitochondrion</keyword>
<dbReference type="InterPro" id="IPR004274">
    <property type="entry name" value="FCP1_dom"/>
</dbReference>
<accession>A0A5N5HXQ0</accession>
<dbReference type="AlphaFoldDB" id="A0A5N5HXQ0"/>
<dbReference type="PANTHER" id="PTHR12210">
    <property type="entry name" value="DULLARD PROTEIN PHOSPHATASE"/>
    <property type="match status" value="1"/>
</dbReference>
<organism evidence="3 4">
    <name type="scientific">Pyrus ussuriensis x Pyrus communis</name>
    <dbReference type="NCBI Taxonomy" id="2448454"/>
    <lineage>
        <taxon>Eukaryota</taxon>
        <taxon>Viridiplantae</taxon>
        <taxon>Streptophyta</taxon>
        <taxon>Embryophyta</taxon>
        <taxon>Tracheophyta</taxon>
        <taxon>Spermatophyta</taxon>
        <taxon>Magnoliopsida</taxon>
        <taxon>eudicotyledons</taxon>
        <taxon>Gunneridae</taxon>
        <taxon>Pentapetalae</taxon>
        <taxon>rosids</taxon>
        <taxon>fabids</taxon>
        <taxon>Rosales</taxon>
        <taxon>Rosaceae</taxon>
        <taxon>Amygdaloideae</taxon>
        <taxon>Maleae</taxon>
        <taxon>Pyrus</taxon>
    </lineage>
</organism>